<dbReference type="EMBL" id="SLZQ01000007">
    <property type="protein sequence ID" value="TCS36331.1"/>
    <property type="molecule type" value="Genomic_DNA"/>
</dbReference>
<feature type="domain" description="HTH crp-type" evidence="4">
    <location>
        <begin position="149"/>
        <end position="215"/>
    </location>
</feature>
<evidence type="ECO:0000259" key="4">
    <source>
        <dbReference type="PROSITE" id="PS51063"/>
    </source>
</evidence>
<dbReference type="InterPro" id="IPR018490">
    <property type="entry name" value="cNMP-bd_dom_sf"/>
</dbReference>
<name>A0A4R3HVS6_PAULE</name>
<dbReference type="PANTHER" id="PTHR24567:SF74">
    <property type="entry name" value="HTH-TYPE TRANSCRIPTIONAL REGULATOR ARCR"/>
    <property type="match status" value="1"/>
</dbReference>
<dbReference type="InterPro" id="IPR014710">
    <property type="entry name" value="RmlC-like_jellyroll"/>
</dbReference>
<organism evidence="5 6">
    <name type="scientific">Paucimonas lemoignei</name>
    <name type="common">Pseudomonas lemoignei</name>
    <dbReference type="NCBI Taxonomy" id="29443"/>
    <lineage>
        <taxon>Bacteria</taxon>
        <taxon>Pseudomonadati</taxon>
        <taxon>Pseudomonadota</taxon>
        <taxon>Betaproteobacteria</taxon>
        <taxon>Burkholderiales</taxon>
        <taxon>Burkholderiaceae</taxon>
        <taxon>Paucimonas</taxon>
    </lineage>
</organism>
<proteinExistence type="predicted"/>
<keyword evidence="3" id="KW-0804">Transcription</keyword>
<dbReference type="SUPFAM" id="SSF46785">
    <property type="entry name" value="Winged helix' DNA-binding domain"/>
    <property type="match status" value="1"/>
</dbReference>
<comment type="caution">
    <text evidence="5">The sequence shown here is derived from an EMBL/GenBank/DDBJ whole genome shotgun (WGS) entry which is preliminary data.</text>
</comment>
<dbReference type="Gene3D" id="2.60.120.10">
    <property type="entry name" value="Jelly Rolls"/>
    <property type="match status" value="1"/>
</dbReference>
<dbReference type="GO" id="GO:0005829">
    <property type="term" value="C:cytosol"/>
    <property type="evidence" value="ECO:0007669"/>
    <property type="project" value="TreeGrafter"/>
</dbReference>
<gene>
    <name evidence="5" type="ORF">EDC30_107148</name>
</gene>
<evidence type="ECO:0000313" key="6">
    <source>
        <dbReference type="Proteomes" id="UP000295382"/>
    </source>
</evidence>
<dbReference type="Pfam" id="PF13545">
    <property type="entry name" value="HTH_Crp_2"/>
    <property type="match status" value="1"/>
</dbReference>
<dbReference type="InterPro" id="IPR050397">
    <property type="entry name" value="Env_Response_Regulators"/>
</dbReference>
<dbReference type="GO" id="GO:0003677">
    <property type="term" value="F:DNA binding"/>
    <property type="evidence" value="ECO:0007669"/>
    <property type="project" value="UniProtKB-KW"/>
</dbReference>
<dbReference type="GO" id="GO:0003700">
    <property type="term" value="F:DNA-binding transcription factor activity"/>
    <property type="evidence" value="ECO:0007669"/>
    <property type="project" value="TreeGrafter"/>
</dbReference>
<evidence type="ECO:0000256" key="2">
    <source>
        <dbReference type="ARBA" id="ARBA00023125"/>
    </source>
</evidence>
<keyword evidence="6" id="KW-1185">Reference proteome</keyword>
<protein>
    <submittedName>
        <fullName evidence="5">CRP-like cAMP-binding protein</fullName>
    </submittedName>
</protein>
<evidence type="ECO:0000256" key="1">
    <source>
        <dbReference type="ARBA" id="ARBA00023015"/>
    </source>
</evidence>
<reference evidence="5 6" key="1">
    <citation type="submission" date="2019-03" db="EMBL/GenBank/DDBJ databases">
        <title>Genomic Encyclopedia of Type Strains, Phase IV (KMG-IV): sequencing the most valuable type-strain genomes for metagenomic binning, comparative biology and taxonomic classification.</title>
        <authorList>
            <person name="Goeker M."/>
        </authorList>
    </citation>
    <scope>NUCLEOTIDE SEQUENCE [LARGE SCALE GENOMIC DNA]</scope>
    <source>
        <strain evidence="5 6">DSM 7445</strain>
    </source>
</reference>
<dbReference type="InterPro" id="IPR036390">
    <property type="entry name" value="WH_DNA-bd_sf"/>
</dbReference>
<dbReference type="PROSITE" id="PS51063">
    <property type="entry name" value="HTH_CRP_2"/>
    <property type="match status" value="1"/>
</dbReference>
<accession>A0A4R3HVS6</accession>
<dbReference type="SUPFAM" id="SSF51206">
    <property type="entry name" value="cAMP-binding domain-like"/>
    <property type="match status" value="1"/>
</dbReference>
<sequence>MTAVPATAKACANHLLALLPDNEFQAIRPHLEFFPTPLRMVLFERDGEIPYVYFPLSGSHSVLAIMEDGAAIEVGTVGNEGLSTIDALTGSTYAVETTICQIPGDSLRMPVARFNEAIQAHPELRRLCFRFLQAYLSHVSQSVACNRLHSTEERFARWILLSHDRVQGDEFQLTQEFLADMLGVHRPSVSLIAKRFQQAGLLDYKRGIVTILDRPGLEEVTCECYAAVRKQFERALGKPIG</sequence>
<evidence type="ECO:0000256" key="3">
    <source>
        <dbReference type="ARBA" id="ARBA00023163"/>
    </source>
</evidence>
<keyword evidence="2" id="KW-0238">DNA-binding</keyword>
<dbReference type="RefSeq" id="WP_165973811.1">
    <property type="nucleotide sequence ID" value="NZ_SLZQ01000007.1"/>
</dbReference>
<keyword evidence="1" id="KW-0805">Transcription regulation</keyword>
<dbReference type="InterPro" id="IPR012318">
    <property type="entry name" value="HTH_CRP"/>
</dbReference>
<dbReference type="Proteomes" id="UP000295382">
    <property type="component" value="Unassembled WGS sequence"/>
</dbReference>
<evidence type="ECO:0000313" key="5">
    <source>
        <dbReference type="EMBL" id="TCS36331.1"/>
    </source>
</evidence>
<dbReference type="PANTHER" id="PTHR24567">
    <property type="entry name" value="CRP FAMILY TRANSCRIPTIONAL REGULATORY PROTEIN"/>
    <property type="match status" value="1"/>
</dbReference>
<dbReference type="AlphaFoldDB" id="A0A4R3HVS6"/>